<dbReference type="PANTHER" id="PTHR43547">
    <property type="entry name" value="TWO-COMPONENT HISTIDINE KINASE"/>
    <property type="match status" value="1"/>
</dbReference>
<dbReference type="InterPro" id="IPR004358">
    <property type="entry name" value="Sig_transdc_His_kin-like_C"/>
</dbReference>
<accession>A0A4S1E268</accession>
<dbReference type="InterPro" id="IPR015943">
    <property type="entry name" value="WD40/YVTN_repeat-like_dom_sf"/>
</dbReference>
<dbReference type="InterPro" id="IPR018060">
    <property type="entry name" value="HTH_AraC"/>
</dbReference>
<dbReference type="InterPro" id="IPR011006">
    <property type="entry name" value="CheY-like_superfamily"/>
</dbReference>
<keyword evidence="3 7" id="KW-0597">Phosphoprotein</keyword>
<dbReference type="SMART" id="SM00448">
    <property type="entry name" value="REC"/>
    <property type="match status" value="1"/>
</dbReference>
<dbReference type="Proteomes" id="UP000307602">
    <property type="component" value="Unassembled WGS sequence"/>
</dbReference>
<dbReference type="SMART" id="SM00387">
    <property type="entry name" value="HATPase_c"/>
    <property type="match status" value="1"/>
</dbReference>
<keyword evidence="11" id="KW-0418">Kinase</keyword>
<evidence type="ECO:0000313" key="12">
    <source>
        <dbReference type="Proteomes" id="UP000307602"/>
    </source>
</evidence>
<feature type="domain" description="HTH araC/xylS-type" evidence="8">
    <location>
        <begin position="1336"/>
        <end position="1435"/>
    </location>
</feature>
<dbReference type="InterPro" id="IPR003661">
    <property type="entry name" value="HisK_dim/P_dom"/>
</dbReference>
<dbReference type="SUPFAM" id="SSF63829">
    <property type="entry name" value="Calcium-dependent phosphotriesterase"/>
    <property type="match status" value="2"/>
</dbReference>
<protein>
    <recommendedName>
        <fullName evidence="2">histidine kinase</fullName>
        <ecNumber evidence="2">2.7.13.3</ecNumber>
    </recommendedName>
</protein>
<evidence type="ECO:0000256" key="2">
    <source>
        <dbReference type="ARBA" id="ARBA00012438"/>
    </source>
</evidence>
<dbReference type="Gene3D" id="1.10.287.130">
    <property type="match status" value="1"/>
</dbReference>
<evidence type="ECO:0000259" key="9">
    <source>
        <dbReference type="PROSITE" id="PS50109"/>
    </source>
</evidence>
<dbReference type="PROSITE" id="PS50109">
    <property type="entry name" value="HIS_KIN"/>
    <property type="match status" value="1"/>
</dbReference>
<keyword evidence="5" id="KW-0238">DNA-binding</keyword>
<dbReference type="GO" id="GO:0003700">
    <property type="term" value="F:DNA-binding transcription factor activity"/>
    <property type="evidence" value="ECO:0007669"/>
    <property type="project" value="InterPro"/>
</dbReference>
<dbReference type="EMBL" id="SRSO01000001">
    <property type="protein sequence ID" value="TGV04619.1"/>
    <property type="molecule type" value="Genomic_DNA"/>
</dbReference>
<dbReference type="PANTHER" id="PTHR43547:SF2">
    <property type="entry name" value="HYBRID SIGNAL TRANSDUCTION HISTIDINE KINASE C"/>
    <property type="match status" value="1"/>
</dbReference>
<dbReference type="Gene3D" id="3.40.50.2300">
    <property type="match status" value="1"/>
</dbReference>
<dbReference type="PROSITE" id="PS50110">
    <property type="entry name" value="RESPONSE_REGULATORY"/>
    <property type="match status" value="1"/>
</dbReference>
<dbReference type="InterPro" id="IPR011110">
    <property type="entry name" value="Reg_prop"/>
</dbReference>
<dbReference type="Pfam" id="PF02518">
    <property type="entry name" value="HATPase_c"/>
    <property type="match status" value="1"/>
</dbReference>
<keyword evidence="6" id="KW-0804">Transcription</keyword>
<dbReference type="SMART" id="SM00342">
    <property type="entry name" value="HTH_ARAC"/>
    <property type="match status" value="1"/>
</dbReference>
<evidence type="ECO:0000256" key="7">
    <source>
        <dbReference type="PROSITE-ProRule" id="PRU00169"/>
    </source>
</evidence>
<dbReference type="InterPro" id="IPR005467">
    <property type="entry name" value="His_kinase_dom"/>
</dbReference>
<dbReference type="Gene3D" id="3.30.565.10">
    <property type="entry name" value="Histidine kinase-like ATPase, C-terminal domain"/>
    <property type="match status" value="1"/>
</dbReference>
<organism evidence="11 12">
    <name type="scientific">Flavivirga rizhaonensis</name>
    <dbReference type="NCBI Taxonomy" id="2559571"/>
    <lineage>
        <taxon>Bacteria</taxon>
        <taxon>Pseudomonadati</taxon>
        <taxon>Bacteroidota</taxon>
        <taxon>Flavobacteriia</taxon>
        <taxon>Flavobacteriales</taxon>
        <taxon>Flavobacteriaceae</taxon>
        <taxon>Flavivirga</taxon>
    </lineage>
</organism>
<dbReference type="OrthoDB" id="1383487at2"/>
<proteinExistence type="predicted"/>
<evidence type="ECO:0000256" key="6">
    <source>
        <dbReference type="ARBA" id="ARBA00023163"/>
    </source>
</evidence>
<dbReference type="InterPro" id="IPR001789">
    <property type="entry name" value="Sig_transdc_resp-reg_receiver"/>
</dbReference>
<dbReference type="SUPFAM" id="SSF55874">
    <property type="entry name" value="ATPase domain of HSP90 chaperone/DNA topoisomerase II/histidine kinase"/>
    <property type="match status" value="1"/>
</dbReference>
<dbReference type="GO" id="GO:0000155">
    <property type="term" value="F:phosphorelay sensor kinase activity"/>
    <property type="evidence" value="ECO:0007669"/>
    <property type="project" value="InterPro"/>
</dbReference>
<dbReference type="FunFam" id="3.40.50.2300:FF:000138">
    <property type="entry name" value="Two-component system sensor histidine kinase/response regulator"/>
    <property type="match status" value="1"/>
</dbReference>
<feature type="domain" description="Histidine kinase" evidence="9">
    <location>
        <begin position="911"/>
        <end position="1148"/>
    </location>
</feature>
<evidence type="ECO:0000259" key="8">
    <source>
        <dbReference type="PROSITE" id="PS01124"/>
    </source>
</evidence>
<dbReference type="CDD" id="cd00075">
    <property type="entry name" value="HATPase"/>
    <property type="match status" value="1"/>
</dbReference>
<dbReference type="Gene3D" id="2.130.10.10">
    <property type="entry name" value="YVTN repeat-like/Quinoprotein amine dehydrogenase"/>
    <property type="match status" value="3"/>
</dbReference>
<dbReference type="CDD" id="cd00082">
    <property type="entry name" value="HisKA"/>
    <property type="match status" value="1"/>
</dbReference>
<dbReference type="PRINTS" id="PR00344">
    <property type="entry name" value="BCTRLSENSOR"/>
</dbReference>
<dbReference type="InterPro" id="IPR018062">
    <property type="entry name" value="HTH_AraC-typ_CS"/>
</dbReference>
<feature type="modified residue" description="4-aspartylphosphate" evidence="7">
    <location>
        <position position="1237"/>
    </location>
</feature>
<evidence type="ECO:0000256" key="1">
    <source>
        <dbReference type="ARBA" id="ARBA00000085"/>
    </source>
</evidence>
<evidence type="ECO:0000256" key="4">
    <source>
        <dbReference type="ARBA" id="ARBA00023015"/>
    </source>
</evidence>
<dbReference type="PROSITE" id="PS01124">
    <property type="entry name" value="HTH_ARAC_FAMILY_2"/>
    <property type="match status" value="1"/>
</dbReference>
<dbReference type="Gene3D" id="1.10.10.60">
    <property type="entry name" value="Homeodomain-like"/>
    <property type="match status" value="2"/>
</dbReference>
<keyword evidence="4" id="KW-0805">Transcription regulation</keyword>
<dbReference type="InterPro" id="IPR036890">
    <property type="entry name" value="HATPase_C_sf"/>
</dbReference>
<feature type="domain" description="Response regulatory" evidence="10">
    <location>
        <begin position="1189"/>
        <end position="1304"/>
    </location>
</feature>
<dbReference type="Gene3D" id="2.60.40.10">
    <property type="entry name" value="Immunoglobulins"/>
    <property type="match status" value="1"/>
</dbReference>
<dbReference type="PROSITE" id="PS00041">
    <property type="entry name" value="HTH_ARAC_FAMILY_1"/>
    <property type="match status" value="1"/>
</dbReference>
<dbReference type="SUPFAM" id="SSF52172">
    <property type="entry name" value="CheY-like"/>
    <property type="match status" value="1"/>
</dbReference>
<dbReference type="Pfam" id="PF12833">
    <property type="entry name" value="HTH_18"/>
    <property type="match status" value="1"/>
</dbReference>
<dbReference type="Pfam" id="PF07494">
    <property type="entry name" value="Reg_prop"/>
    <property type="match status" value="2"/>
</dbReference>
<dbReference type="Pfam" id="PF00072">
    <property type="entry name" value="Response_reg"/>
    <property type="match status" value="1"/>
</dbReference>
<name>A0A4S1E268_9FLAO</name>
<reference evidence="11 12" key="1">
    <citation type="submission" date="2019-04" db="EMBL/GenBank/DDBJ databases">
        <authorList>
            <person name="Liu A."/>
        </authorList>
    </citation>
    <scope>NUCLEOTIDE SEQUENCE [LARGE SCALE GENOMIC DNA]</scope>
    <source>
        <strain evidence="11 12">RZ03</strain>
    </source>
</reference>
<dbReference type="InterPro" id="IPR013783">
    <property type="entry name" value="Ig-like_fold"/>
</dbReference>
<dbReference type="SUPFAM" id="SSF46689">
    <property type="entry name" value="Homeodomain-like"/>
    <property type="match status" value="1"/>
</dbReference>
<keyword evidence="12" id="KW-1185">Reference proteome</keyword>
<dbReference type="Pfam" id="PF07495">
    <property type="entry name" value="Y_Y_Y"/>
    <property type="match status" value="1"/>
</dbReference>
<keyword evidence="11" id="KW-0808">Transferase</keyword>
<dbReference type="InterPro" id="IPR036097">
    <property type="entry name" value="HisK_dim/P_sf"/>
</dbReference>
<dbReference type="Pfam" id="PF00512">
    <property type="entry name" value="HisKA"/>
    <property type="match status" value="1"/>
</dbReference>
<comment type="catalytic activity">
    <reaction evidence="1">
        <text>ATP + protein L-histidine = ADP + protein N-phospho-L-histidine.</text>
        <dbReference type="EC" id="2.7.13.3"/>
    </reaction>
</comment>
<dbReference type="SMART" id="SM00388">
    <property type="entry name" value="HisKA"/>
    <property type="match status" value="1"/>
</dbReference>
<dbReference type="FunFam" id="1.10.287.130:FF:000045">
    <property type="entry name" value="Two-component system sensor histidine kinase/response regulator"/>
    <property type="match status" value="1"/>
</dbReference>
<dbReference type="InterPro" id="IPR011123">
    <property type="entry name" value="Y_Y_Y"/>
</dbReference>
<evidence type="ECO:0000313" key="11">
    <source>
        <dbReference type="EMBL" id="TGV04619.1"/>
    </source>
</evidence>
<dbReference type="InterPro" id="IPR009057">
    <property type="entry name" value="Homeodomain-like_sf"/>
</dbReference>
<comment type="caution">
    <text evidence="11">The sequence shown here is derived from an EMBL/GenBank/DDBJ whole genome shotgun (WGS) entry which is preliminary data.</text>
</comment>
<evidence type="ECO:0000256" key="5">
    <source>
        <dbReference type="ARBA" id="ARBA00023125"/>
    </source>
</evidence>
<gene>
    <name evidence="11" type="ORF">EM932_00390</name>
</gene>
<sequence length="1436" mass="165207">MREGLIVKMLPKYYIMILSQFKKKYNYLIHDVSSTKITTFCVLFTFIVVCKQGFTQNFNYKIGALANQSNITQNVVSSVYVDSIGVMWFGKTDGLYKYNGYDYEIFVPTFDSETGLSNPWITDIKDFDSYLVVGTNNGLNFLDKKTQVFTYVFPSDYNSNYNNNITCINVDENKEILVGTGNKLLEISPKKGKEYAIREIYFEGFRRQNENIKIFQILNIPGGNLIRTSRGVFFLETSVQLAKKVFLKSKSNVELKNFNTLYLTRSKVLLIATDEEEYYISLNRNQLKQNNEYLAKPLSQLYPNLPKTKKTNVFLEDNNDNVWIGTEGKGLFVYNRKTYTWQNYSRKMNLVGVLKNDFIRVLYLDRSGMIIVGTDAGINTLNPQENGFQLINSINSNDKEEEILNVHSILQDHDKNLWIGTRGKGLFVISNNNKNQINIKRTGSVSFDHIRSITQDKKQQIWIGTQKGVFVIKELKDNLNNLGRQFNTLKPEVLPDDYIYAILEDSNENKWISTDSGLYIYTPDKQLLKINNLPAWKQLNNKTIYTLIQDSEQRIWFGTLNGILGYINPEDYINKGISLMNHLKTVNFNMITVVSKYKKFYENYSVFSIIETNNNGILVGTNLGLGKIDLKQNKLAPFFDTPISFNSRTIQSSYVYGLLYDNINNILWVSSNKGLFSYNFDNSEENNYTLKDGLQSLEFNGNAVYKGIDGNLFFGGANGVNIYNTSLELKKSEFQPNLVLTKLYVNGKPLSPNGSPKELESNISYAKKIVLGAKKNTIGLEFASLHLPYSSNNFYRCKLLGVDSDWIDLGHKRSVNYVNLPKGEYTFQLMGTNNDGVWNAQELNFGIEILPAWYETWWMKTLWYLSILLIISAFIWILLKNRDNINALKIKEIERKKLHEIYESKLVFFTNLSHEFRTPLSLILDPINSLIKQNRIYKSNKELFDIVKNNVDRLRRLIDQIMDFRKFEYGKLSLNFTESDIVSTLKNISASFTYYSKVKNIDFKIQFPEKGIFMFYDQDRIEKIVYNLLSNAFKATANGGKVKISMGELNEQSILSNYRRYKLICGEKNYKNLINHVYIKVVDNGIGINKVNLEDIFTRFYQDDGVDSGTGIGLYMVKQFTEMHYGSILIKSKKNRGTSFIIVLPKNNDLYKSAKEGDLETPNIETKKQQIPQITEQDLIVVNKSKDHTIVVVEDNDELRAYLKLILGNYYNVYTANNGQDGLGLIQEENPDLIISDIVMPEINGLELCKKIKENFETSHIPIILLTAKSFDNQIVEGIDSGADAYITKPFNKDILISKINNLIQGRVKLRLMFQNAQILEPSKITVTSIDEKLLYKLKQTVEDRIQDQNLTLEVLAEEINVSRAQLFRKIKALTGLTPNNFIKSIRIKYAAQLLENESFKIAEIAYLAGFKEASYFSRCFKEAYGCSPKEYKNSH</sequence>
<dbReference type="InterPro" id="IPR003594">
    <property type="entry name" value="HATPase_dom"/>
</dbReference>
<dbReference type="SUPFAM" id="SSF47384">
    <property type="entry name" value="Homodimeric domain of signal transducing histidine kinase"/>
    <property type="match status" value="1"/>
</dbReference>
<evidence type="ECO:0000259" key="10">
    <source>
        <dbReference type="PROSITE" id="PS50110"/>
    </source>
</evidence>
<dbReference type="EC" id="2.7.13.3" evidence="2"/>
<dbReference type="GO" id="GO:0043565">
    <property type="term" value="F:sequence-specific DNA binding"/>
    <property type="evidence" value="ECO:0007669"/>
    <property type="project" value="InterPro"/>
</dbReference>
<evidence type="ECO:0000256" key="3">
    <source>
        <dbReference type="ARBA" id="ARBA00022553"/>
    </source>
</evidence>